<evidence type="ECO:0000256" key="4">
    <source>
        <dbReference type="PROSITE-ProRule" id="PRU01248"/>
    </source>
</evidence>
<proteinExistence type="inferred from homology"/>
<organism evidence="6 7">
    <name type="scientific">Ureibacillus aquaedulcis</name>
    <dbReference type="NCBI Taxonomy" id="3058421"/>
    <lineage>
        <taxon>Bacteria</taxon>
        <taxon>Bacillati</taxon>
        <taxon>Bacillota</taxon>
        <taxon>Bacilli</taxon>
        <taxon>Bacillales</taxon>
        <taxon>Caryophanaceae</taxon>
        <taxon>Ureibacillus</taxon>
    </lineage>
</organism>
<accession>A0ABT8GN22</accession>
<dbReference type="PANTHER" id="PTHR30349">
    <property type="entry name" value="PHAGE INTEGRASE-RELATED"/>
    <property type="match status" value="1"/>
</dbReference>
<reference evidence="6" key="1">
    <citation type="submission" date="2023-07" db="EMBL/GenBank/DDBJ databases">
        <title>Ureibacillus sp. isolated from freshwater well.</title>
        <authorList>
            <person name="Kirdat K."/>
            <person name="Bhatt A."/>
            <person name="Teware R."/>
            <person name="Bhavsar Y."/>
            <person name="Yadav A."/>
        </authorList>
    </citation>
    <scope>NUCLEOTIDE SEQUENCE</scope>
    <source>
        <strain evidence="6">BA0131</strain>
    </source>
</reference>
<evidence type="ECO:0000256" key="3">
    <source>
        <dbReference type="ARBA" id="ARBA00023172"/>
    </source>
</evidence>
<keyword evidence="3" id="KW-0233">DNA recombination</keyword>
<feature type="domain" description="Core-binding (CB)" evidence="5">
    <location>
        <begin position="2"/>
        <end position="83"/>
    </location>
</feature>
<evidence type="ECO:0000259" key="5">
    <source>
        <dbReference type="PROSITE" id="PS51900"/>
    </source>
</evidence>
<evidence type="ECO:0000313" key="7">
    <source>
        <dbReference type="Proteomes" id="UP001172743"/>
    </source>
</evidence>
<comment type="caution">
    <text evidence="6">The sequence shown here is derived from an EMBL/GenBank/DDBJ whole genome shotgun (WGS) entry which is preliminary data.</text>
</comment>
<keyword evidence="2 4" id="KW-0238">DNA-binding</keyword>
<dbReference type="Pfam" id="PF02899">
    <property type="entry name" value="Phage_int_SAM_1"/>
    <property type="match status" value="1"/>
</dbReference>
<dbReference type="InterPro" id="IPR004107">
    <property type="entry name" value="Integrase_SAM-like_N"/>
</dbReference>
<evidence type="ECO:0000256" key="1">
    <source>
        <dbReference type="ARBA" id="ARBA00008857"/>
    </source>
</evidence>
<gene>
    <name evidence="6" type="ORF">QYB95_03755</name>
</gene>
<dbReference type="PANTHER" id="PTHR30349:SF41">
    <property type="entry name" value="INTEGRASE_RECOMBINASE PROTEIN MJ0367-RELATED"/>
    <property type="match status" value="1"/>
</dbReference>
<dbReference type="InterPro" id="IPR050090">
    <property type="entry name" value="Tyrosine_recombinase_XerCD"/>
</dbReference>
<dbReference type="InterPro" id="IPR044068">
    <property type="entry name" value="CB"/>
</dbReference>
<dbReference type="RefSeq" id="WP_301136780.1">
    <property type="nucleotide sequence ID" value="NZ_JAUHTQ010000002.1"/>
</dbReference>
<evidence type="ECO:0000313" key="6">
    <source>
        <dbReference type="EMBL" id="MDN4492644.1"/>
    </source>
</evidence>
<name>A0ABT8GN22_9BACL</name>
<dbReference type="InterPro" id="IPR010998">
    <property type="entry name" value="Integrase_recombinase_N"/>
</dbReference>
<dbReference type="InterPro" id="IPR011010">
    <property type="entry name" value="DNA_brk_join_enz"/>
</dbReference>
<dbReference type="EMBL" id="JAUHTQ010000002">
    <property type="protein sequence ID" value="MDN4492644.1"/>
    <property type="molecule type" value="Genomic_DNA"/>
</dbReference>
<dbReference type="InterPro" id="IPR013762">
    <property type="entry name" value="Integrase-like_cat_sf"/>
</dbReference>
<dbReference type="PROSITE" id="PS51900">
    <property type="entry name" value="CB"/>
    <property type="match status" value="1"/>
</dbReference>
<dbReference type="SUPFAM" id="SSF56349">
    <property type="entry name" value="DNA breaking-rejoining enzymes"/>
    <property type="match status" value="1"/>
</dbReference>
<sequence length="292" mass="34406">MDELATFYKGYLENLRKSPHTIKQYSIDTQQFLNFMRNHQFSFDDNLSNIVSAYNDYLEDQYSSAASINRKRSSLLHFLSFLEQRKIVCNIPEDLLKPKKQMGNHSIQTLSNHQVRKVSNYWFEIYQSAQDIEYRWIALRNFCLVNLLLELGLKPSEIIGMKWSSFNGKEITVVQNKKARKFSLSATIFNWLELYRCETEELLSSSKEAGYVWLGLGNKQNAPITVKTVERIFQTMSHNLEFKITATAVRYTLINTEVKKNQEEQLHELYKRYGYSRKSVLVERVKRFNSSE</sequence>
<dbReference type="Gene3D" id="1.10.443.10">
    <property type="entry name" value="Intergrase catalytic core"/>
    <property type="match status" value="1"/>
</dbReference>
<comment type="similarity">
    <text evidence="1">Belongs to the 'phage' integrase family.</text>
</comment>
<protein>
    <submittedName>
        <fullName evidence="6">Site-specific integrase</fullName>
    </submittedName>
</protein>
<evidence type="ECO:0000256" key="2">
    <source>
        <dbReference type="ARBA" id="ARBA00023125"/>
    </source>
</evidence>
<keyword evidence="7" id="KW-1185">Reference proteome</keyword>
<dbReference type="Gene3D" id="1.10.150.130">
    <property type="match status" value="1"/>
</dbReference>
<dbReference type="Proteomes" id="UP001172743">
    <property type="component" value="Unassembled WGS sequence"/>
</dbReference>